<reference evidence="1" key="1">
    <citation type="journal article" date="2019" name="PLoS Negl. Trop. Dis.">
        <title>Revisiting the worldwide diversity of Leptospira species in the environment.</title>
        <authorList>
            <person name="Vincent A.T."/>
            <person name="Schiettekatte O."/>
            <person name="Bourhy P."/>
            <person name="Veyrier F.J."/>
            <person name="Picardeau M."/>
        </authorList>
    </citation>
    <scope>NUCLEOTIDE SEQUENCE [LARGE SCALE GENOMIC DNA]</scope>
    <source>
        <strain evidence="1">201702451</strain>
    </source>
</reference>
<gene>
    <name evidence="1" type="ORF">EHQ62_16950</name>
</gene>
<sequence>MDTKSKRTKPMTGRELRAELLLRGITILQIMEALNGVPTYETIQGTVAGAKRNPRVLKYLNDIGIDHGRTFGRMLVSLEDGSKKLVDVKKNEAA</sequence>
<name>A0A4Z0ZPM0_9LEPT</name>
<accession>A0A4Z0ZPM0</accession>
<dbReference type="AlphaFoldDB" id="A0A4Z0ZPM0"/>
<evidence type="ECO:0000313" key="2">
    <source>
        <dbReference type="Proteomes" id="UP000297567"/>
    </source>
</evidence>
<protein>
    <submittedName>
        <fullName evidence="1">Uncharacterized protein</fullName>
    </submittedName>
</protein>
<dbReference type="RefSeq" id="WP_135645029.1">
    <property type="nucleotide sequence ID" value="NZ_RQGH01000035.1"/>
</dbReference>
<evidence type="ECO:0000313" key="1">
    <source>
        <dbReference type="EMBL" id="TGL58584.1"/>
    </source>
</evidence>
<organism evidence="1 2">
    <name type="scientific">Leptospira jelokensis</name>
    <dbReference type="NCBI Taxonomy" id="2484931"/>
    <lineage>
        <taxon>Bacteria</taxon>
        <taxon>Pseudomonadati</taxon>
        <taxon>Spirochaetota</taxon>
        <taxon>Spirochaetia</taxon>
        <taxon>Leptospirales</taxon>
        <taxon>Leptospiraceae</taxon>
        <taxon>Leptospira</taxon>
    </lineage>
</organism>
<dbReference type="EMBL" id="RQGH01000035">
    <property type="protein sequence ID" value="TGL58584.1"/>
    <property type="molecule type" value="Genomic_DNA"/>
</dbReference>
<comment type="caution">
    <text evidence="1">The sequence shown here is derived from an EMBL/GenBank/DDBJ whole genome shotgun (WGS) entry which is preliminary data.</text>
</comment>
<keyword evidence="2" id="KW-1185">Reference proteome</keyword>
<dbReference type="Proteomes" id="UP000297567">
    <property type="component" value="Unassembled WGS sequence"/>
</dbReference>
<proteinExistence type="predicted"/>